<dbReference type="GO" id="GO:0004674">
    <property type="term" value="F:protein serine/threonine kinase activity"/>
    <property type="evidence" value="ECO:0007669"/>
    <property type="project" value="TreeGrafter"/>
</dbReference>
<gene>
    <name evidence="3" type="ORF">OSB1V03_LOCUS17439</name>
</gene>
<dbReference type="PROSITE" id="PS00108">
    <property type="entry name" value="PROTEIN_KINASE_ST"/>
    <property type="match status" value="1"/>
</dbReference>
<feature type="region of interest" description="Disordered" evidence="1">
    <location>
        <begin position="15"/>
        <end position="51"/>
    </location>
</feature>
<dbReference type="GO" id="GO:0005634">
    <property type="term" value="C:nucleus"/>
    <property type="evidence" value="ECO:0007669"/>
    <property type="project" value="TreeGrafter"/>
</dbReference>
<dbReference type="EMBL" id="CAJPIZ010021006">
    <property type="protein sequence ID" value="CAG2117486.1"/>
    <property type="molecule type" value="Genomic_DNA"/>
</dbReference>
<dbReference type="EMBL" id="OC875581">
    <property type="protein sequence ID" value="CAD7638558.1"/>
    <property type="molecule type" value="Genomic_DNA"/>
</dbReference>
<proteinExistence type="predicted"/>
<dbReference type="OrthoDB" id="6489419at2759"/>
<accession>A0A7R9LBL9</accession>
<dbReference type="GO" id="GO:0044773">
    <property type="term" value="P:mitotic DNA damage checkpoint signaling"/>
    <property type="evidence" value="ECO:0007669"/>
    <property type="project" value="TreeGrafter"/>
</dbReference>
<dbReference type="GO" id="GO:0005524">
    <property type="term" value="F:ATP binding"/>
    <property type="evidence" value="ECO:0007669"/>
    <property type="project" value="InterPro"/>
</dbReference>
<evidence type="ECO:0000256" key="1">
    <source>
        <dbReference type="SAM" id="MobiDB-lite"/>
    </source>
</evidence>
<dbReference type="PROSITE" id="PS50011">
    <property type="entry name" value="PROTEIN_KINASE_DOM"/>
    <property type="match status" value="1"/>
</dbReference>
<dbReference type="SMART" id="SM00220">
    <property type="entry name" value="S_TKc"/>
    <property type="match status" value="1"/>
</dbReference>
<dbReference type="InterPro" id="IPR011009">
    <property type="entry name" value="Kinase-like_dom_sf"/>
</dbReference>
<feature type="domain" description="Protein kinase" evidence="2">
    <location>
        <begin position="204"/>
        <end position="470"/>
    </location>
</feature>
<dbReference type="AlphaFoldDB" id="A0A7R9LBL9"/>
<name>A0A7R9LBL9_9ACAR</name>
<dbReference type="GO" id="GO:0005737">
    <property type="term" value="C:cytoplasm"/>
    <property type="evidence" value="ECO:0007669"/>
    <property type="project" value="TreeGrafter"/>
</dbReference>
<evidence type="ECO:0000313" key="4">
    <source>
        <dbReference type="Proteomes" id="UP000759131"/>
    </source>
</evidence>
<dbReference type="Proteomes" id="UP000759131">
    <property type="component" value="Unassembled WGS sequence"/>
</dbReference>
<dbReference type="SUPFAM" id="SSF56112">
    <property type="entry name" value="Protein kinase-like (PK-like)"/>
    <property type="match status" value="1"/>
</dbReference>
<dbReference type="Gene3D" id="1.10.510.10">
    <property type="entry name" value="Transferase(Phosphotransferase) domain 1"/>
    <property type="match status" value="1"/>
</dbReference>
<organism evidence="3">
    <name type="scientific">Medioppia subpectinata</name>
    <dbReference type="NCBI Taxonomy" id="1979941"/>
    <lineage>
        <taxon>Eukaryota</taxon>
        <taxon>Metazoa</taxon>
        <taxon>Ecdysozoa</taxon>
        <taxon>Arthropoda</taxon>
        <taxon>Chelicerata</taxon>
        <taxon>Arachnida</taxon>
        <taxon>Acari</taxon>
        <taxon>Acariformes</taxon>
        <taxon>Sarcoptiformes</taxon>
        <taxon>Oribatida</taxon>
        <taxon>Brachypylina</taxon>
        <taxon>Oppioidea</taxon>
        <taxon>Oppiidae</taxon>
        <taxon>Medioppia</taxon>
    </lineage>
</organism>
<keyword evidence="4" id="KW-1185">Reference proteome</keyword>
<dbReference type="InterPro" id="IPR008271">
    <property type="entry name" value="Ser/Thr_kinase_AS"/>
</dbReference>
<reference evidence="3" key="1">
    <citation type="submission" date="2020-11" db="EMBL/GenBank/DDBJ databases">
        <authorList>
            <person name="Tran Van P."/>
        </authorList>
    </citation>
    <scope>NUCLEOTIDE SEQUENCE</scope>
</reference>
<dbReference type="Pfam" id="PF00069">
    <property type="entry name" value="Pkinase"/>
    <property type="match status" value="1"/>
</dbReference>
<evidence type="ECO:0000313" key="3">
    <source>
        <dbReference type="EMBL" id="CAD7638558.1"/>
    </source>
</evidence>
<dbReference type="PANTHER" id="PTHR44167:SF24">
    <property type="entry name" value="SERINE_THREONINE-PROTEIN KINASE CHK2"/>
    <property type="match status" value="1"/>
</dbReference>
<dbReference type="InterPro" id="IPR000719">
    <property type="entry name" value="Prot_kinase_dom"/>
</dbReference>
<dbReference type="PANTHER" id="PTHR44167">
    <property type="entry name" value="OVARIAN-SPECIFIC SERINE/THREONINE-PROTEIN KINASE LOK-RELATED"/>
    <property type="match status" value="1"/>
</dbReference>
<protein>
    <recommendedName>
        <fullName evidence="2">Protein kinase domain-containing protein</fullName>
    </recommendedName>
</protein>
<sequence length="476" mass="54353">MNEISIAYKQRVKDNPVLSHDLSTTSSPIERSDVYSTPKPKKPTTGQKKDIRDNNIQKSEYNSDLLDKLNTRLTTDCQEVGEVLPNVGNMMSKILLNISDDNEIIWEKSVAKTPERSVNRFVCHESVRRVLNDWGTVDFVKPELLDNNDPKSLDIKYLSLGFVRNETKGKSMSPILTEAKLFHRPSDDIITDEEIECLRALNFSIVGVMLNEGTFATIYESRHECGLDIAIKRSLAFGQSYAELNAFTALSKHDNIVGFYGFQRIGCRMYLFLELTQSGDLAHYLFNEYRDEDLSENEIHGIFSDVFKGVQYMHSKGYSHRDLKLQNVLVFAEKNGVSLRHKLCDFGSARGDTRLTDESVKLSTTLIGFIQSKAPEEAICAYNPIVSDIYSLGVILYQLSHSGDFPFGLFQSNQNIKKLIENLTLCKLWSNSITYSSFISEDLRNLLKRMLSPFPKFRITLDEIESHEWFVKEDRP</sequence>
<evidence type="ECO:0000259" key="2">
    <source>
        <dbReference type="PROSITE" id="PS50011"/>
    </source>
</evidence>